<proteinExistence type="predicted"/>
<dbReference type="InterPro" id="IPR041467">
    <property type="entry name" value="Sco4008_C"/>
</dbReference>
<evidence type="ECO:0000256" key="1">
    <source>
        <dbReference type="ARBA" id="ARBA00023125"/>
    </source>
</evidence>
<dbReference type="PROSITE" id="PS50977">
    <property type="entry name" value="HTH_TETR_2"/>
    <property type="match status" value="1"/>
</dbReference>
<dbReference type="Pfam" id="PF00440">
    <property type="entry name" value="TetR_N"/>
    <property type="match status" value="1"/>
</dbReference>
<dbReference type="SUPFAM" id="SSF46689">
    <property type="entry name" value="Homeodomain-like"/>
    <property type="match status" value="1"/>
</dbReference>
<evidence type="ECO:0000259" key="3">
    <source>
        <dbReference type="PROSITE" id="PS50977"/>
    </source>
</evidence>
<dbReference type="GO" id="GO:0003677">
    <property type="term" value="F:DNA binding"/>
    <property type="evidence" value="ECO:0007669"/>
    <property type="project" value="UniProtKB-UniRule"/>
</dbReference>
<comment type="caution">
    <text evidence="4">The sequence shown here is derived from an EMBL/GenBank/DDBJ whole genome shotgun (WGS) entry which is preliminary data.</text>
</comment>
<dbReference type="PRINTS" id="PR00455">
    <property type="entry name" value="HTHTETR"/>
</dbReference>
<keyword evidence="1 2" id="KW-0238">DNA-binding</keyword>
<name>A0A3E0VTP6_9MICO</name>
<protein>
    <recommendedName>
        <fullName evidence="3">HTH tetR-type domain-containing protein</fullName>
    </recommendedName>
</protein>
<dbReference type="InterPro" id="IPR036271">
    <property type="entry name" value="Tet_transcr_reg_TetR-rel_C_sf"/>
</dbReference>
<feature type="DNA-binding region" description="H-T-H motif" evidence="2">
    <location>
        <begin position="29"/>
        <end position="48"/>
    </location>
</feature>
<dbReference type="OrthoDB" id="4726108at2"/>
<dbReference type="Gene3D" id="1.10.357.10">
    <property type="entry name" value="Tetracycline Repressor, domain 2"/>
    <property type="match status" value="1"/>
</dbReference>
<evidence type="ECO:0000256" key="2">
    <source>
        <dbReference type="PROSITE-ProRule" id="PRU00335"/>
    </source>
</evidence>
<dbReference type="SUPFAM" id="SSF48498">
    <property type="entry name" value="Tetracyclin repressor-like, C-terminal domain"/>
    <property type="match status" value="1"/>
</dbReference>
<dbReference type="GO" id="GO:0006355">
    <property type="term" value="P:regulation of DNA-templated transcription"/>
    <property type="evidence" value="ECO:0007669"/>
    <property type="project" value="UniProtKB-ARBA"/>
</dbReference>
<dbReference type="RefSeq" id="WP_116412348.1">
    <property type="nucleotide sequence ID" value="NZ_NBXB01000037.1"/>
</dbReference>
<evidence type="ECO:0000313" key="4">
    <source>
        <dbReference type="EMBL" id="RFA13111.1"/>
    </source>
</evidence>
<dbReference type="EMBL" id="NBXB01000037">
    <property type="protein sequence ID" value="RFA13111.1"/>
    <property type="molecule type" value="Genomic_DNA"/>
</dbReference>
<reference evidence="4 5" key="1">
    <citation type="submission" date="2017-04" db="EMBL/GenBank/DDBJ databases">
        <title>Comparative genome analysis of Subtercola boreus.</title>
        <authorList>
            <person name="Cho Y.-J."/>
            <person name="Cho A."/>
            <person name="Kim O.-S."/>
            <person name="Lee J.-I."/>
        </authorList>
    </citation>
    <scope>NUCLEOTIDE SEQUENCE [LARGE SCALE GENOMIC DNA]</scope>
    <source>
        <strain evidence="4 5">P27479</strain>
    </source>
</reference>
<feature type="domain" description="HTH tetR-type" evidence="3">
    <location>
        <begin position="6"/>
        <end position="66"/>
    </location>
</feature>
<dbReference type="PANTHER" id="PTHR30328:SF54">
    <property type="entry name" value="HTH-TYPE TRANSCRIPTIONAL REPRESSOR SCO4008"/>
    <property type="match status" value="1"/>
</dbReference>
<dbReference type="PANTHER" id="PTHR30328">
    <property type="entry name" value="TRANSCRIPTIONAL REPRESSOR"/>
    <property type="match status" value="1"/>
</dbReference>
<evidence type="ECO:0000313" key="5">
    <source>
        <dbReference type="Proteomes" id="UP000256541"/>
    </source>
</evidence>
<dbReference type="Proteomes" id="UP000256541">
    <property type="component" value="Unassembled WGS sequence"/>
</dbReference>
<dbReference type="Pfam" id="PF17926">
    <property type="entry name" value="TetR_C_21"/>
    <property type="match status" value="1"/>
</dbReference>
<accession>A0A3E0VTP6</accession>
<dbReference type="InterPro" id="IPR009057">
    <property type="entry name" value="Homeodomain-like_sf"/>
</dbReference>
<dbReference type="AlphaFoldDB" id="A0A3E0VTP6"/>
<gene>
    <name evidence="4" type="ORF">B7R22_14010</name>
</gene>
<dbReference type="InterPro" id="IPR050109">
    <property type="entry name" value="HTH-type_TetR-like_transc_reg"/>
</dbReference>
<organism evidence="4 5">
    <name type="scientific">Subtercola boreus</name>
    <dbReference type="NCBI Taxonomy" id="120213"/>
    <lineage>
        <taxon>Bacteria</taxon>
        <taxon>Bacillati</taxon>
        <taxon>Actinomycetota</taxon>
        <taxon>Actinomycetes</taxon>
        <taxon>Micrococcales</taxon>
        <taxon>Microbacteriaceae</taxon>
        <taxon>Subtercola</taxon>
    </lineage>
</organism>
<sequence length="195" mass="21516">MVRNADATRQRLITAARSEFAAYGQAGARVDRIARNSGSNKAQIYHYFGSKEALFDAVWEDFLVTVIGDLELDIDNLAAYAVGLAALYEEFPEFARLVAWQRLEGSDSPPMEISTRSIRRHTDVIGAGQDSGVVATSFEPKIVFSLICHIASLWSDMNPDVRSVVEPSSRLRRLEIIGQAAAQLLGRTSRESVVQ</sequence>
<dbReference type="InterPro" id="IPR001647">
    <property type="entry name" value="HTH_TetR"/>
</dbReference>